<feature type="region of interest" description="Disordered" evidence="1">
    <location>
        <begin position="114"/>
        <end position="142"/>
    </location>
</feature>
<gene>
    <name evidence="2" type="ORF">FIBSPDRAFT_955815</name>
</gene>
<dbReference type="AlphaFoldDB" id="A0A166HNY2"/>
<evidence type="ECO:0000313" key="2">
    <source>
        <dbReference type="EMBL" id="KZP19068.1"/>
    </source>
</evidence>
<dbReference type="EMBL" id="KV417567">
    <property type="protein sequence ID" value="KZP19068.1"/>
    <property type="molecule type" value="Genomic_DNA"/>
</dbReference>
<sequence length="377" mass="40951">MSNSNTHTPLLTPLDAAPPVNGRAPSPENYAFAYDPAFAPGYNYFDPSHSYELPYPDVAMQIVNTRPGLPPFPPADPPAAAQPITFGHLSAELPPAAAAVAPAHIRSTTPIIIDTQPNTPVLPAPSLDDSSSDGTPGREVSVPVKGCKRAHYSAMELEELVRITIEENPFGAKHGEKGATWKRVAQRLKALGYFRTSSAETIKHKLMSLIAYQEDPESHAGSKVACEMAGTCGIKIAALLDCISEMQNTAATQTEEQKECTQVKAEQDHIGGKAIRNASMRTLRRKRDDLTDSDSDVENKPPVGHQSKKAGHLLSTTAQAGSSMGDLSDLKDILVEDGKKRDERQQEMVETLKESTRVYERTSEKYLAVILQLSKQQ</sequence>
<dbReference type="OrthoDB" id="3049768at2759"/>
<proteinExistence type="predicted"/>
<feature type="region of interest" description="Disordered" evidence="1">
    <location>
        <begin position="1"/>
        <end position="22"/>
    </location>
</feature>
<feature type="compositionally biased region" description="Low complexity" evidence="1">
    <location>
        <begin position="8"/>
        <end position="19"/>
    </location>
</feature>
<keyword evidence="3" id="KW-1185">Reference proteome</keyword>
<reference evidence="2 3" key="1">
    <citation type="journal article" date="2016" name="Mol. Biol. Evol.">
        <title>Comparative Genomics of Early-Diverging Mushroom-Forming Fungi Provides Insights into the Origins of Lignocellulose Decay Capabilities.</title>
        <authorList>
            <person name="Nagy L.G."/>
            <person name="Riley R."/>
            <person name="Tritt A."/>
            <person name="Adam C."/>
            <person name="Daum C."/>
            <person name="Floudas D."/>
            <person name="Sun H."/>
            <person name="Yadav J.S."/>
            <person name="Pangilinan J."/>
            <person name="Larsson K.H."/>
            <person name="Matsuura K."/>
            <person name="Barry K."/>
            <person name="Labutti K."/>
            <person name="Kuo R."/>
            <person name="Ohm R.A."/>
            <person name="Bhattacharya S.S."/>
            <person name="Shirouzu T."/>
            <person name="Yoshinaga Y."/>
            <person name="Martin F.M."/>
            <person name="Grigoriev I.V."/>
            <person name="Hibbett D.S."/>
        </authorList>
    </citation>
    <scope>NUCLEOTIDE SEQUENCE [LARGE SCALE GENOMIC DNA]</scope>
    <source>
        <strain evidence="2 3">CBS 109695</strain>
    </source>
</reference>
<dbReference type="Proteomes" id="UP000076532">
    <property type="component" value="Unassembled WGS sequence"/>
</dbReference>
<feature type="region of interest" description="Disordered" evidence="1">
    <location>
        <begin position="263"/>
        <end position="312"/>
    </location>
</feature>
<name>A0A166HNY2_9AGAM</name>
<protein>
    <submittedName>
        <fullName evidence="2">Uncharacterized protein</fullName>
    </submittedName>
</protein>
<accession>A0A166HNY2</accession>
<organism evidence="2 3">
    <name type="scientific">Athelia psychrophila</name>
    <dbReference type="NCBI Taxonomy" id="1759441"/>
    <lineage>
        <taxon>Eukaryota</taxon>
        <taxon>Fungi</taxon>
        <taxon>Dikarya</taxon>
        <taxon>Basidiomycota</taxon>
        <taxon>Agaricomycotina</taxon>
        <taxon>Agaricomycetes</taxon>
        <taxon>Agaricomycetidae</taxon>
        <taxon>Atheliales</taxon>
        <taxon>Atheliaceae</taxon>
        <taxon>Athelia</taxon>
    </lineage>
</organism>
<evidence type="ECO:0000256" key="1">
    <source>
        <dbReference type="SAM" id="MobiDB-lite"/>
    </source>
</evidence>
<evidence type="ECO:0000313" key="3">
    <source>
        <dbReference type="Proteomes" id="UP000076532"/>
    </source>
</evidence>